<keyword evidence="1" id="KW-0472">Membrane</keyword>
<dbReference type="SMART" id="SM01080">
    <property type="entry name" value="CHASE2"/>
    <property type="match status" value="1"/>
</dbReference>
<keyword evidence="1" id="KW-0812">Transmembrane</keyword>
<evidence type="ECO:0000256" key="1">
    <source>
        <dbReference type="SAM" id="Phobius"/>
    </source>
</evidence>
<evidence type="ECO:0000313" key="3">
    <source>
        <dbReference type="EMBL" id="KJV07724.1"/>
    </source>
</evidence>
<feature type="domain" description="CHASE2" evidence="2">
    <location>
        <begin position="4"/>
        <end position="364"/>
    </location>
</feature>
<name>A0A0F3IQ73_9GAMM</name>
<protein>
    <recommendedName>
        <fullName evidence="2">CHASE2 domain-containing protein</fullName>
    </recommendedName>
</protein>
<comment type="caution">
    <text evidence="3">The sequence shown here is derived from an EMBL/GenBank/DDBJ whole genome shotgun (WGS) entry which is preliminary data.</text>
</comment>
<reference evidence="4" key="1">
    <citation type="submission" date="2015-03" db="EMBL/GenBank/DDBJ databases">
        <title>Draft genome sequence of a novel methanotroph (Sn10-6) isolated from flooded ricefield rhizosphere in India.</title>
        <authorList>
            <person name="Pandit P.S."/>
            <person name="Pore S.D."/>
            <person name="Arora P."/>
            <person name="Kapse N.G."/>
            <person name="Dhakephalkar P.K."/>
            <person name="Rahalkar M.C."/>
        </authorList>
    </citation>
    <scope>NUCLEOTIDE SEQUENCE [LARGE SCALE GENOMIC DNA]</scope>
    <source>
        <strain evidence="4">Sn10-6</strain>
    </source>
</reference>
<evidence type="ECO:0000313" key="4">
    <source>
        <dbReference type="Proteomes" id="UP000033684"/>
    </source>
</evidence>
<dbReference type="AlphaFoldDB" id="A0A0F3IQ73"/>
<dbReference type="InterPro" id="IPR029787">
    <property type="entry name" value="Nucleotide_cyclase"/>
</dbReference>
<dbReference type="EMBL" id="LAJX01000020">
    <property type="protein sequence ID" value="KJV07724.1"/>
    <property type="molecule type" value="Genomic_DNA"/>
</dbReference>
<reference evidence="3 4" key="2">
    <citation type="journal article" date="2016" name="Microb. Ecol.">
        <title>Genome Characteristics of a Novel Type I Methanotroph (Sn10-6) Isolated from a Flooded Indian Rice Field.</title>
        <authorList>
            <person name="Rahalkar M.C."/>
            <person name="Pandit P.S."/>
            <person name="Dhakephalkar P.K."/>
            <person name="Pore S."/>
            <person name="Arora P."/>
            <person name="Kapse N."/>
        </authorList>
    </citation>
    <scope>NUCLEOTIDE SEQUENCE [LARGE SCALE GENOMIC DNA]</scope>
    <source>
        <strain evidence="3 4">Sn10-6</strain>
    </source>
</reference>
<dbReference type="SUPFAM" id="SSF55073">
    <property type="entry name" value="Nucleotide cyclase"/>
    <property type="match status" value="1"/>
</dbReference>
<feature type="transmembrane region" description="Helical" evidence="1">
    <location>
        <begin position="352"/>
        <end position="385"/>
    </location>
</feature>
<keyword evidence="1" id="KW-1133">Transmembrane helix</keyword>
<gene>
    <name evidence="3" type="ORF">VZ94_02685</name>
</gene>
<dbReference type="InterPro" id="IPR007890">
    <property type="entry name" value="CHASE2"/>
</dbReference>
<dbReference type="Proteomes" id="UP000033684">
    <property type="component" value="Unassembled WGS sequence"/>
</dbReference>
<dbReference type="OrthoDB" id="9806704at2"/>
<dbReference type="RefSeq" id="WP_045778061.1">
    <property type="nucleotide sequence ID" value="NZ_LAJX01000020.1"/>
</dbReference>
<keyword evidence="4" id="KW-1185">Reference proteome</keyword>
<accession>A0A0F3IQ73</accession>
<feature type="transmembrane region" description="Helical" evidence="1">
    <location>
        <begin position="397"/>
        <end position="421"/>
    </location>
</feature>
<evidence type="ECO:0000259" key="2">
    <source>
        <dbReference type="SMART" id="SM01080"/>
    </source>
</evidence>
<dbReference type="PATRIC" id="fig|1632867.3.peg.2259"/>
<proteinExistence type="predicted"/>
<dbReference type="Gene3D" id="3.30.70.1230">
    <property type="entry name" value="Nucleotide cyclase"/>
    <property type="match status" value="1"/>
</dbReference>
<dbReference type="Pfam" id="PF05226">
    <property type="entry name" value="CHASE2"/>
    <property type="match status" value="1"/>
</dbReference>
<organism evidence="3 4">
    <name type="scientific">Methylocucumis oryzae</name>
    <dbReference type="NCBI Taxonomy" id="1632867"/>
    <lineage>
        <taxon>Bacteria</taxon>
        <taxon>Pseudomonadati</taxon>
        <taxon>Pseudomonadota</taxon>
        <taxon>Gammaproteobacteria</taxon>
        <taxon>Methylococcales</taxon>
        <taxon>Methylococcaceae</taxon>
        <taxon>Methylocucumis</taxon>
    </lineage>
</organism>
<sequence length="507" mass="56180">MRHFEQNVGLSWLFNIRGAIESPSQVAIVAIDDQTGTALGLSKLPREWPRSIHARVVNELVRRGASVIVFDIDFQIAKQTETDVEFAEAVANSGRVVLVEKLIGKRQPLIDATGKQTGSVWVEQLVPPISALTKAAKGLGPFPLPKVQVAVHQFWVFKSSMNAPTMPAVALQIHLMNAYPRLSELLRKAGKQPPTLSQQASATELVNFMGALRALFLNDPSLGQALRDTIAEDTELAIEQHDSVLALIGLYEGADDRYLNFYGQPGSILTIPYHLIAGANTEQVTLPELKDKVVFVGFSDLYDPGQPDRFYTVYTNDDGVDLSGVEIAATAFANLYRSNAIHPPNLLEELSIVVVFGCVIGFISYFLATITAIPLMLLLVASYLFGAQQVFNTQYLWIPVAIPILIQFPIALLSGLLVNYFSEKKKKERANQAIGFYLPENLARDFTEKNLDHNSLNKVTYSVCFASDMAGFTTIAEVLNPKELAEFLNDYFETLSKPLKTSWRWRD</sequence>